<reference evidence="8" key="1">
    <citation type="submission" date="2017-04" db="EMBL/GenBank/DDBJ databases">
        <authorList>
            <person name="Varghese N."/>
            <person name="Submissions S."/>
        </authorList>
    </citation>
    <scope>NUCLEOTIDE SEQUENCE [LARGE SCALE GENOMIC DNA]</scope>
    <source>
        <strain evidence="8">RKEM611</strain>
    </source>
</reference>
<evidence type="ECO:0000256" key="3">
    <source>
        <dbReference type="ARBA" id="ARBA00022723"/>
    </source>
</evidence>
<dbReference type="CDD" id="cd21109">
    <property type="entry name" value="SPASM"/>
    <property type="match status" value="1"/>
</dbReference>
<dbReference type="AlphaFoldDB" id="A0A1Y6C5Y9"/>
<dbReference type="InterPro" id="IPR050377">
    <property type="entry name" value="Radical_SAM_PqqE_MftC-like"/>
</dbReference>
<keyword evidence="4" id="KW-0408">Iron</keyword>
<organism evidence="7 8">
    <name type="scientific">Pseudobacteriovorax antillogorgiicola</name>
    <dbReference type="NCBI Taxonomy" id="1513793"/>
    <lineage>
        <taxon>Bacteria</taxon>
        <taxon>Pseudomonadati</taxon>
        <taxon>Bdellovibrionota</taxon>
        <taxon>Oligoflexia</taxon>
        <taxon>Oligoflexales</taxon>
        <taxon>Pseudobacteriovoracaceae</taxon>
        <taxon>Pseudobacteriovorax</taxon>
    </lineage>
</organism>
<keyword evidence="5" id="KW-0411">Iron-sulfur</keyword>
<dbReference type="STRING" id="1513793.SAMN06296036_114130"/>
<gene>
    <name evidence="7" type="ORF">SAMN06296036_114130</name>
</gene>
<evidence type="ECO:0000256" key="4">
    <source>
        <dbReference type="ARBA" id="ARBA00023004"/>
    </source>
</evidence>
<comment type="cofactor">
    <cofactor evidence="1">
        <name>[4Fe-4S] cluster</name>
        <dbReference type="ChEBI" id="CHEBI:49883"/>
    </cofactor>
</comment>
<protein>
    <submittedName>
        <fullName evidence="7">Cyclic pyranopterin phosphate synthase</fullName>
    </submittedName>
</protein>
<dbReference type="RefSeq" id="WP_132321365.1">
    <property type="nucleotide sequence ID" value="NZ_FWZT01000014.1"/>
</dbReference>
<dbReference type="InterPro" id="IPR007197">
    <property type="entry name" value="rSAM"/>
</dbReference>
<evidence type="ECO:0000313" key="8">
    <source>
        <dbReference type="Proteomes" id="UP000192907"/>
    </source>
</evidence>
<dbReference type="InterPro" id="IPR023885">
    <property type="entry name" value="4Fe4S-binding_SPASM_dom"/>
</dbReference>
<dbReference type="GO" id="GO:0051536">
    <property type="term" value="F:iron-sulfur cluster binding"/>
    <property type="evidence" value="ECO:0007669"/>
    <property type="project" value="UniProtKB-KW"/>
</dbReference>
<evidence type="ECO:0000259" key="6">
    <source>
        <dbReference type="PROSITE" id="PS51918"/>
    </source>
</evidence>
<dbReference type="Pfam" id="PF13186">
    <property type="entry name" value="SPASM"/>
    <property type="match status" value="1"/>
</dbReference>
<dbReference type="GO" id="GO:0003824">
    <property type="term" value="F:catalytic activity"/>
    <property type="evidence" value="ECO:0007669"/>
    <property type="project" value="InterPro"/>
</dbReference>
<proteinExistence type="predicted"/>
<dbReference type="EMBL" id="FWZT01000014">
    <property type="protein sequence ID" value="SMF47398.1"/>
    <property type="molecule type" value="Genomic_DNA"/>
</dbReference>
<evidence type="ECO:0000256" key="2">
    <source>
        <dbReference type="ARBA" id="ARBA00022691"/>
    </source>
</evidence>
<dbReference type="InterPro" id="IPR013785">
    <property type="entry name" value="Aldolase_TIM"/>
</dbReference>
<evidence type="ECO:0000256" key="5">
    <source>
        <dbReference type="ARBA" id="ARBA00023014"/>
    </source>
</evidence>
<evidence type="ECO:0000313" key="7">
    <source>
        <dbReference type="EMBL" id="SMF47398.1"/>
    </source>
</evidence>
<dbReference type="PANTHER" id="PTHR11228:SF7">
    <property type="entry name" value="PQQA PEPTIDE CYCLASE"/>
    <property type="match status" value="1"/>
</dbReference>
<dbReference type="Proteomes" id="UP000192907">
    <property type="component" value="Unassembled WGS sequence"/>
</dbReference>
<keyword evidence="8" id="KW-1185">Reference proteome</keyword>
<dbReference type="InterPro" id="IPR058240">
    <property type="entry name" value="rSAM_sf"/>
</dbReference>
<sequence>MSEENFCHAPFNQMMLSPTGQLHPCCYHFGYRIGQHSDSFEQVWNGPKIRKLRREFLAGNPRICRSRIANLKCHENFARYQGQSQLSEIQESPPKRLDLRLNGMCNLKCVMCDVWQQPNGLYNESFLWQEGPQKIFPFLSEIEVLGGEPFIQADTFRLIQEIRSVNEQCRFSFVTNSQFKNWIRVRKSLEGIPIDKIHISVDACSKTTYEAIRKGGDFELLLQNLENFKSLRDQKGFDITASMCVLQTNVHELEAFYDFCQLHGFTAELQFAFYDPSQSSSLLHLSKEKMKSLYCCLQQQRPNDKDYQSYIQGVTRPLAIHLVKIGFSITNE</sequence>
<dbReference type="GO" id="GO:0046872">
    <property type="term" value="F:metal ion binding"/>
    <property type="evidence" value="ECO:0007669"/>
    <property type="project" value="UniProtKB-KW"/>
</dbReference>
<name>A0A1Y6C5Y9_9BACT</name>
<feature type="domain" description="Radical SAM core" evidence="6">
    <location>
        <begin position="91"/>
        <end position="328"/>
    </location>
</feature>
<dbReference type="SUPFAM" id="SSF102114">
    <property type="entry name" value="Radical SAM enzymes"/>
    <property type="match status" value="2"/>
</dbReference>
<accession>A0A1Y6C5Y9</accession>
<dbReference type="OrthoDB" id="9808591at2"/>
<dbReference type="PANTHER" id="PTHR11228">
    <property type="entry name" value="RADICAL SAM DOMAIN PROTEIN"/>
    <property type="match status" value="1"/>
</dbReference>
<dbReference type="Pfam" id="PF04055">
    <property type="entry name" value="Radical_SAM"/>
    <property type="match status" value="1"/>
</dbReference>
<keyword evidence="2" id="KW-0949">S-adenosyl-L-methionine</keyword>
<dbReference type="PROSITE" id="PS51918">
    <property type="entry name" value="RADICAL_SAM"/>
    <property type="match status" value="1"/>
</dbReference>
<evidence type="ECO:0000256" key="1">
    <source>
        <dbReference type="ARBA" id="ARBA00001966"/>
    </source>
</evidence>
<keyword evidence="3" id="KW-0479">Metal-binding</keyword>
<dbReference type="CDD" id="cd01335">
    <property type="entry name" value="Radical_SAM"/>
    <property type="match status" value="1"/>
</dbReference>
<dbReference type="Gene3D" id="3.20.20.70">
    <property type="entry name" value="Aldolase class I"/>
    <property type="match status" value="2"/>
</dbReference>
<dbReference type="SFLD" id="SFLDS00029">
    <property type="entry name" value="Radical_SAM"/>
    <property type="match status" value="1"/>
</dbReference>